<gene>
    <name evidence="3" type="primary">Foxp4</name>
</gene>
<reference evidence="2" key="5">
    <citation type="journal article" date="2001" name="Nature">
        <title>Functional annotation of a full-length mouse cDNA collection.</title>
        <authorList>
            <consortium name="The RIKEN Genome Exploration Research Group Phase II Team and the FANTOM Consortium"/>
        </authorList>
    </citation>
    <scope>NUCLEOTIDE SEQUENCE</scope>
    <source>
        <strain evidence="2">C57BL/6J</strain>
        <tissue evidence="2">Tongue</tissue>
    </source>
</reference>
<evidence type="ECO:0000313" key="2">
    <source>
        <dbReference type="EMBL" id="BAB26138.1"/>
    </source>
</evidence>
<feature type="region of interest" description="Disordered" evidence="1">
    <location>
        <begin position="19"/>
        <end position="45"/>
    </location>
</feature>
<reference evidence="2" key="6">
    <citation type="journal article" date="2002" name="Nature">
        <title>Analysis of the mouse transcriptome based on functional annotation of 60,770 full-length cDNAs.</title>
        <authorList>
            <consortium name="The FANTOM Consortium and the RIKEN Genome Exploration Research Group Phase I and II Team"/>
        </authorList>
    </citation>
    <scope>NUCLEOTIDE SEQUENCE</scope>
    <source>
        <strain evidence="2">C57BL/6J</strain>
        <tissue evidence="2">Tongue</tissue>
    </source>
</reference>
<reference evidence="2" key="2">
    <citation type="journal article" date="2000" name="Genome Res.">
        <title>Normalization and subtraction of cap-trapper-selected cDNAs to prepare full-length cDNA libraries for rapid discovery of new genes.</title>
        <authorList>
            <person name="Carninci P."/>
            <person name="Shibata Y."/>
            <person name="Hayatsu N."/>
            <person name="Sugahara Y."/>
            <person name="Shibata K."/>
            <person name="Itoh M."/>
            <person name="Konno H."/>
            <person name="Okazaki Y."/>
            <person name="Muramatsu M."/>
            <person name="Hayashizaki Y."/>
        </authorList>
    </citation>
    <scope>NUCLEOTIDE SEQUENCE</scope>
    <source>
        <strain evidence="2">C57BL/6J</strain>
        <tissue evidence="2">Tongue</tissue>
    </source>
</reference>
<dbReference type="AlphaFoldDB" id="Q9D7I6"/>
<dbReference type="AGR" id="MGI:1921373"/>
<dbReference type="MGI" id="MGI:1921373">
    <property type="gene designation" value="Foxp4"/>
</dbReference>
<reference evidence="2" key="3">
    <citation type="journal article" date="2000" name="Genome Res.">
        <title>RIKEN integrated sequence analysis (RISA) system--384-format sequencing pipeline with 384 multicapillary sequencer.</title>
        <authorList>
            <person name="Shibata K."/>
            <person name="Itoh M."/>
            <person name="Aizawa K."/>
            <person name="Nagaoka S."/>
            <person name="Sasaki N."/>
            <person name="Carninci P."/>
            <person name="Konno H."/>
            <person name="Akiyama J."/>
            <person name="Nishi K."/>
            <person name="Kitsunai T."/>
            <person name="Tashiro H."/>
            <person name="Itoh M."/>
            <person name="Sumi N."/>
            <person name="Ishii Y."/>
            <person name="Nakamura S."/>
            <person name="Hazama M."/>
            <person name="Nishine T."/>
            <person name="Harada A."/>
            <person name="Yamamoto R."/>
            <person name="Matsumoto H."/>
            <person name="Sakaguchi S."/>
            <person name="Ikegami T."/>
            <person name="Kashiwagi K."/>
            <person name="Fujiwake S."/>
            <person name="Inoue K."/>
            <person name="Togawa Y."/>
            <person name="Izawa M."/>
            <person name="Ohara E."/>
            <person name="Watahiki M."/>
            <person name="Yoneda Y."/>
            <person name="Ishikawa T."/>
            <person name="Ozawa K."/>
            <person name="Tanaka T."/>
            <person name="Matsuura S."/>
            <person name="Kawai J."/>
            <person name="Okazaki Y."/>
            <person name="Muramatsu M."/>
            <person name="Inoue Y."/>
            <person name="Kira A."/>
            <person name="Hayashizaki Y."/>
        </authorList>
    </citation>
    <scope>NUCLEOTIDE SEQUENCE</scope>
    <source>
        <strain evidence="2">C57BL/6J</strain>
        <tissue evidence="2">Tongue</tissue>
    </source>
</reference>
<proteinExistence type="evidence at transcript level"/>
<protein>
    <submittedName>
        <fullName evidence="2">Uncharacterized protein</fullName>
    </submittedName>
</protein>
<reference evidence="2" key="1">
    <citation type="journal article" date="1999" name="Methods Enzymol.">
        <title>High-efficiency full-length cDNA cloning.</title>
        <authorList>
            <person name="Carninci P."/>
            <person name="Hayashizaki Y."/>
        </authorList>
    </citation>
    <scope>NUCLEOTIDE SEQUENCE</scope>
    <source>
        <strain evidence="2">C57BL/6J</strain>
        <tissue evidence="2">Tongue</tissue>
    </source>
</reference>
<feature type="region of interest" description="Disordered" evidence="1">
    <location>
        <begin position="61"/>
        <end position="113"/>
    </location>
</feature>
<evidence type="ECO:0000313" key="3">
    <source>
        <dbReference type="MGI" id="MGI:1921373"/>
    </source>
</evidence>
<sequence length="113" mass="12508">MGAAARLVFPLLSTATRYKSKRSLQRQRKTDGRGLPWAPPTPALWGLQKTGTWRRTWEERTCPKGRVGGQGRPRPCRPVDPGLPTPLYSPSNLKALRGLRRGRSGPVAPMPPD</sequence>
<organism evidence="2">
    <name type="scientific">Mus musculus</name>
    <name type="common">Mouse</name>
    <dbReference type="NCBI Taxonomy" id="10090"/>
    <lineage>
        <taxon>Eukaryota</taxon>
        <taxon>Metazoa</taxon>
        <taxon>Chordata</taxon>
        <taxon>Craniata</taxon>
        <taxon>Vertebrata</taxon>
        <taxon>Euteleostomi</taxon>
        <taxon>Mammalia</taxon>
        <taxon>Eutheria</taxon>
        <taxon>Euarchontoglires</taxon>
        <taxon>Glires</taxon>
        <taxon>Rodentia</taxon>
        <taxon>Myomorpha</taxon>
        <taxon>Muroidea</taxon>
        <taxon>Muridae</taxon>
        <taxon>Murinae</taxon>
        <taxon>Mus</taxon>
        <taxon>Mus</taxon>
    </lineage>
</organism>
<reference evidence="2" key="4">
    <citation type="submission" date="2000-07" db="EMBL/GenBank/DDBJ databases">
        <authorList>
            <person name="Adachi J."/>
            <person name="Aizawa K."/>
            <person name="Akahira S."/>
            <person name="Akimura T."/>
            <person name="Arai A."/>
            <person name="Aono H."/>
            <person name="Arakawa T."/>
            <person name="Bono H."/>
            <person name="Carninci P."/>
            <person name="Fukuda S."/>
            <person name="Fukunishi Y."/>
            <person name="Furuno M."/>
            <person name="Hanagaki T."/>
            <person name="Hara A."/>
            <person name="Hayatsu N."/>
            <person name="Hiramoto K."/>
            <person name="Hiraoka T."/>
            <person name="Hori F."/>
            <person name="Imotani K."/>
            <person name="Ishii Y."/>
            <person name="Itoh M."/>
            <person name="Izawa M."/>
            <person name="Kasukawa T."/>
            <person name="Kato H."/>
            <person name="Kawai J."/>
            <person name="Kojima Y."/>
            <person name="Konno H."/>
            <person name="Kouda M."/>
            <person name="Koya S."/>
            <person name="Kurihara C."/>
            <person name="Matsuyama T."/>
            <person name="Miyazaki A."/>
            <person name="Nishi K."/>
            <person name="Nomura K."/>
            <person name="Numazaki R."/>
            <person name="Ohno M."/>
            <person name="Okazaki Y."/>
            <person name="Okido T."/>
            <person name="Owa C."/>
            <person name="Saito H."/>
            <person name="Saito R."/>
            <person name="Sakai C."/>
            <person name="Sakai K."/>
            <person name="Sano H."/>
            <person name="Sasaki D."/>
            <person name="Shibata K."/>
            <person name="Shibata Y."/>
            <person name="Shinagawa A."/>
            <person name="Shiraki T."/>
            <person name="Sogabe Y."/>
            <person name="Suzuki H."/>
            <person name="Tagami M."/>
            <person name="Tagawa A."/>
            <person name="Takahashi F."/>
            <person name="Tanaka T."/>
            <person name="Tejima Y."/>
            <person name="Toya T."/>
            <person name="Yamamura T."/>
            <person name="Yasunishi A."/>
            <person name="Yoshida K."/>
            <person name="Yoshino M."/>
            <person name="Muramatsu M."/>
            <person name="Hayashizaki Y."/>
        </authorList>
    </citation>
    <scope>NUCLEOTIDE SEQUENCE</scope>
    <source>
        <strain evidence="2">C57BL/6J</strain>
        <tissue evidence="2">Tongue</tissue>
    </source>
</reference>
<dbReference type="EMBL" id="AK009204">
    <property type="protein sequence ID" value="BAB26138.1"/>
    <property type="molecule type" value="mRNA"/>
</dbReference>
<reference evidence="2" key="7">
    <citation type="journal article" date="2005" name="Science">
        <title>The Transcriptional Landscape of the Mammalian Genome.</title>
        <authorList>
            <consortium name="The FANTOM Consortium"/>
            <consortium name="Riken Genome Exploration Research Group and Genome Science Group (Genome Network Project Core Group)"/>
        </authorList>
    </citation>
    <scope>NUCLEOTIDE SEQUENCE</scope>
    <source>
        <strain evidence="2">C57BL/6J</strain>
        <tissue evidence="2">Tongue</tissue>
    </source>
</reference>
<reference evidence="2" key="8">
    <citation type="journal article" date="2005" name="Science">
        <title>Antisense Transcription in the Mammalian Transcriptome.</title>
        <authorList>
            <consortium name="RIKEN Genome Exploration Research Group and Genome Science Group (Genome Network Project Core Group) and the FANTOM Consortium"/>
        </authorList>
    </citation>
    <scope>NUCLEOTIDE SEQUENCE</scope>
    <source>
        <strain evidence="2">C57BL/6J</strain>
        <tissue evidence="2">Tongue</tissue>
    </source>
</reference>
<name>Q9D7I6_MOUSE</name>
<evidence type="ECO:0000256" key="1">
    <source>
        <dbReference type="SAM" id="MobiDB-lite"/>
    </source>
</evidence>
<accession>Q9D7I6</accession>